<evidence type="ECO:0000313" key="3">
    <source>
        <dbReference type="EMBL" id="CCE80817.1"/>
    </source>
</evidence>
<reference evidence="4" key="2">
    <citation type="journal article" date="2012" name="G3 (Bethesda)">
        <title>Pichia sorbitophila, an interspecies yeast hybrid reveals early steps of genome resolution following polyploidization.</title>
        <authorList>
            <person name="Leh Louis V."/>
            <person name="Despons L."/>
            <person name="Friedrich A."/>
            <person name="Martin T."/>
            <person name="Durrens P."/>
            <person name="Casaregola S."/>
            <person name="Neuveglise C."/>
            <person name="Fairhead C."/>
            <person name="Marck C."/>
            <person name="Cruz J.A."/>
            <person name="Straub M.L."/>
            <person name="Kugler V."/>
            <person name="Sacerdot C."/>
            <person name="Uzunov Z."/>
            <person name="Thierry A."/>
            <person name="Weiss S."/>
            <person name="Bleykasten C."/>
            <person name="De Montigny J."/>
            <person name="Jacques N."/>
            <person name="Jung P."/>
            <person name="Lemaire M."/>
            <person name="Mallet S."/>
            <person name="Morel G."/>
            <person name="Richard G.F."/>
            <person name="Sarkar A."/>
            <person name="Savel G."/>
            <person name="Schacherer J."/>
            <person name="Seret M.L."/>
            <person name="Talla E."/>
            <person name="Samson G."/>
            <person name="Jubin C."/>
            <person name="Poulain J."/>
            <person name="Vacherie B."/>
            <person name="Barbe V."/>
            <person name="Pelletier E."/>
            <person name="Sherman D.J."/>
            <person name="Westhof E."/>
            <person name="Weissenbach J."/>
            <person name="Baret P.V."/>
            <person name="Wincker P."/>
            <person name="Gaillardin C."/>
            <person name="Dujon B."/>
            <person name="Souciet J.L."/>
        </authorList>
    </citation>
    <scope>NUCLEOTIDE SEQUENCE [LARGE SCALE GENOMIC DNA]</scope>
    <source>
        <strain evidence="4">ATCC MYA-4447 / BCRC 22081 / CBS 7064 / NBRC 10061 / NRRL Y-12695</strain>
    </source>
</reference>
<feature type="transmembrane region" description="Helical" evidence="1">
    <location>
        <begin position="95"/>
        <end position="115"/>
    </location>
</feature>
<dbReference type="STRING" id="559304.G8YKH2"/>
<keyword evidence="1" id="KW-0472">Membrane</keyword>
<name>G8YKH2_PICSO</name>
<organism evidence="2 4">
    <name type="scientific">Pichia sorbitophila (strain ATCC MYA-4447 / BCRC 22081 / CBS 7064 / NBRC 10061 / NRRL Y-12695)</name>
    <name type="common">Hybrid yeast</name>
    <dbReference type="NCBI Taxonomy" id="559304"/>
    <lineage>
        <taxon>Eukaryota</taxon>
        <taxon>Fungi</taxon>
        <taxon>Dikarya</taxon>
        <taxon>Ascomycota</taxon>
        <taxon>Saccharomycotina</taxon>
        <taxon>Pichiomycetes</taxon>
        <taxon>Debaryomycetaceae</taxon>
        <taxon>Millerozyma</taxon>
    </lineage>
</organism>
<evidence type="ECO:0000313" key="2">
    <source>
        <dbReference type="EMBL" id="CCE80052.1"/>
    </source>
</evidence>
<dbReference type="OrthoDB" id="4010196at2759"/>
<dbReference type="eggNOG" id="ENOG502RQDY">
    <property type="taxonomic scope" value="Eukaryota"/>
</dbReference>
<sequence>MIVSFCQITIDRHQRLRGKYCEVHYVLTLILERKKSLKHTRLQMIHSGRMLKGILRHRPLGSYPENILGRRLYSKLTLPDNDVVRGKPKLGEFKTAFFHCFLIASTTYMVLHAIWTGLEYEEKEKSYLSEAGLLENRLQELVDEKKNKYKKTRWFSSWGLWR</sequence>
<reference evidence="2" key="1">
    <citation type="submission" date="2011-10" db="EMBL/GenBank/DDBJ databases">
        <authorList>
            <person name="Genoscope - CEA"/>
        </authorList>
    </citation>
    <scope>NUCLEOTIDE SEQUENCE</scope>
</reference>
<evidence type="ECO:0000256" key="1">
    <source>
        <dbReference type="SAM" id="Phobius"/>
    </source>
</evidence>
<dbReference type="AlphaFoldDB" id="G8YKH2"/>
<evidence type="ECO:0000313" key="4">
    <source>
        <dbReference type="Proteomes" id="UP000005222"/>
    </source>
</evidence>
<protein>
    <submittedName>
        <fullName evidence="2">Piso0_003149 protein</fullName>
    </submittedName>
</protein>
<keyword evidence="4" id="KW-1185">Reference proteome</keyword>
<accession>G8YKH2</accession>
<dbReference type="Proteomes" id="UP000005222">
    <property type="component" value="Chromosome G"/>
</dbReference>
<dbReference type="EMBL" id="FO082052">
    <property type="protein sequence ID" value="CCE80817.1"/>
    <property type="molecule type" value="Genomic_DNA"/>
</dbReference>
<dbReference type="InParanoid" id="G8YKH2"/>
<keyword evidence="1" id="KW-1133">Transmembrane helix</keyword>
<gene>
    <name evidence="2" type="primary">Piso0_003149</name>
    <name evidence="2" type="ORF">GNLVRS01_PISO0G05968g</name>
    <name evidence="3" type="ORF">GNLVRS01_PISO0H05969g</name>
</gene>
<dbReference type="EMBL" id="FO082053">
    <property type="protein sequence ID" value="CCE80052.1"/>
    <property type="molecule type" value="Genomic_DNA"/>
</dbReference>
<dbReference type="HOGENOM" id="CLU_1636016_0_0_1"/>
<keyword evidence="1" id="KW-0812">Transmembrane</keyword>
<proteinExistence type="predicted"/>
<dbReference type="Proteomes" id="UP000005222">
    <property type="component" value="Chromosome H"/>
</dbReference>